<feature type="transmembrane region" description="Helical" evidence="7">
    <location>
        <begin position="320"/>
        <end position="342"/>
    </location>
</feature>
<keyword evidence="9" id="KW-1185">Reference proteome</keyword>
<proteinExistence type="inferred from homology"/>
<feature type="transmembrane region" description="Helical" evidence="7">
    <location>
        <begin position="296"/>
        <end position="314"/>
    </location>
</feature>
<name>A0ABM8TGW3_9BURK</name>
<feature type="transmembrane region" description="Helical" evidence="7">
    <location>
        <begin position="57"/>
        <end position="77"/>
    </location>
</feature>
<evidence type="ECO:0000256" key="6">
    <source>
        <dbReference type="ARBA" id="ARBA00023136"/>
    </source>
</evidence>
<organism evidence="8 9">
    <name type="scientific">Cupriavidus numazuensis</name>
    <dbReference type="NCBI Taxonomy" id="221992"/>
    <lineage>
        <taxon>Bacteria</taxon>
        <taxon>Pseudomonadati</taxon>
        <taxon>Pseudomonadota</taxon>
        <taxon>Betaproteobacteria</taxon>
        <taxon>Burkholderiales</taxon>
        <taxon>Burkholderiaceae</taxon>
        <taxon>Cupriavidus</taxon>
    </lineage>
</organism>
<feature type="transmembrane region" description="Helical" evidence="7">
    <location>
        <begin position="116"/>
        <end position="140"/>
    </location>
</feature>
<dbReference type="SUPFAM" id="SSF103473">
    <property type="entry name" value="MFS general substrate transporter"/>
    <property type="match status" value="1"/>
</dbReference>
<evidence type="ECO:0000256" key="2">
    <source>
        <dbReference type="ARBA" id="ARBA00007015"/>
    </source>
</evidence>
<dbReference type="PANTHER" id="PTHR31585:SF0">
    <property type="entry name" value="FOLATE-BIOPTERIN TRANSPORTER 1, CHLOROPLASTIC"/>
    <property type="match status" value="1"/>
</dbReference>
<feature type="transmembrane region" description="Helical" evidence="7">
    <location>
        <begin position="268"/>
        <end position="287"/>
    </location>
</feature>
<dbReference type="Gene3D" id="1.20.1250.20">
    <property type="entry name" value="MFS general substrate transporter like domains"/>
    <property type="match status" value="1"/>
</dbReference>
<accession>A0ABM8TGW3</accession>
<dbReference type="InterPro" id="IPR011701">
    <property type="entry name" value="MFS"/>
</dbReference>
<feature type="transmembrane region" description="Helical" evidence="7">
    <location>
        <begin position="178"/>
        <end position="198"/>
    </location>
</feature>
<evidence type="ECO:0000256" key="1">
    <source>
        <dbReference type="ARBA" id="ARBA00004141"/>
    </source>
</evidence>
<reference evidence="8 9" key="1">
    <citation type="submission" date="2021-03" db="EMBL/GenBank/DDBJ databases">
        <authorList>
            <person name="Peeters C."/>
        </authorList>
    </citation>
    <scope>NUCLEOTIDE SEQUENCE [LARGE SCALE GENOMIC DNA]</scope>
    <source>
        <strain evidence="8 9">LMG 26411</strain>
    </source>
</reference>
<dbReference type="InterPro" id="IPR039309">
    <property type="entry name" value="BT1"/>
</dbReference>
<feature type="transmembrane region" description="Helical" evidence="7">
    <location>
        <begin position="230"/>
        <end position="248"/>
    </location>
</feature>
<comment type="similarity">
    <text evidence="2">Belongs to the major facilitator superfamily. Folate-biopterin transporter (TC 2.A.71) family.</text>
</comment>
<dbReference type="Proteomes" id="UP000672657">
    <property type="component" value="Unassembled WGS sequence"/>
</dbReference>
<dbReference type="Pfam" id="PF07690">
    <property type="entry name" value="MFS_1"/>
    <property type="match status" value="1"/>
</dbReference>
<keyword evidence="3" id="KW-0813">Transport</keyword>
<feature type="transmembrane region" description="Helical" evidence="7">
    <location>
        <begin position="152"/>
        <end position="172"/>
    </location>
</feature>
<keyword evidence="6 7" id="KW-0472">Membrane</keyword>
<evidence type="ECO:0000313" key="8">
    <source>
        <dbReference type="EMBL" id="CAG2144440.1"/>
    </source>
</evidence>
<dbReference type="InterPro" id="IPR036259">
    <property type="entry name" value="MFS_trans_sf"/>
</dbReference>
<evidence type="ECO:0000256" key="3">
    <source>
        <dbReference type="ARBA" id="ARBA00022448"/>
    </source>
</evidence>
<dbReference type="PANTHER" id="PTHR31585">
    <property type="entry name" value="FOLATE-BIOPTERIN TRANSPORTER 1, CHLOROPLASTIC"/>
    <property type="match status" value="1"/>
</dbReference>
<comment type="subcellular location">
    <subcellularLocation>
        <location evidence="1">Membrane</location>
        <topology evidence="1">Multi-pass membrane protein</topology>
    </subcellularLocation>
</comment>
<comment type="caution">
    <text evidence="8">The sequence shown here is derived from an EMBL/GenBank/DDBJ whole genome shotgun (WGS) entry which is preliminary data.</text>
</comment>
<sequence length="428" mass="45669">MPAATGGTGSEGSDRTLLYFGWLTLFIYLATPAGYLIDIQTSYLLKNELHASATQISTFRLLTGIPVYLAFAFGLARDHWNPLGLRDRGFFLIFAPVTAAACIGMALSGFSFEGLAVGMLLAMLSSRFVAAAYQGLVALVGQEKLMSGRLSALLNVVSSVPVVAGAFASGYVSDHLAASQAFFLVAAFNVLIAVLALWKPESVFGHAYEKPEARGGDFFANVRRLVRHRAVYPAVLICFLWNFAPGAATPLQFYLTNELHASDSVYSYYNGIFALAFIPTFVLYGYLCKRVSLSKLLWWGTIVAVPQMIPLAFIHSANLALVLAAPIGLMGGIATAAYLDLAMRSCPPGLQGTLMMLVDGVFALSARAGDLLGSWIYNSGAAQGFTYCVIATTVVYALILPLIALAPKELIATRDGEPGPEVDARGGT</sequence>
<feature type="transmembrane region" description="Helical" evidence="7">
    <location>
        <begin position="17"/>
        <end position="37"/>
    </location>
</feature>
<dbReference type="RefSeq" id="WP_211953669.1">
    <property type="nucleotide sequence ID" value="NZ_CAJPVI010000013.1"/>
</dbReference>
<dbReference type="EMBL" id="CAJPVI010000013">
    <property type="protein sequence ID" value="CAG2144440.1"/>
    <property type="molecule type" value="Genomic_DNA"/>
</dbReference>
<feature type="transmembrane region" description="Helical" evidence="7">
    <location>
        <begin position="384"/>
        <end position="405"/>
    </location>
</feature>
<keyword evidence="4 7" id="KW-0812">Transmembrane</keyword>
<gene>
    <name evidence="8" type="ORF">LMG26411_02573</name>
</gene>
<protein>
    <submittedName>
        <fullName evidence="8">Folate-biopterin transporter</fullName>
    </submittedName>
</protein>
<evidence type="ECO:0000256" key="4">
    <source>
        <dbReference type="ARBA" id="ARBA00022692"/>
    </source>
</evidence>
<evidence type="ECO:0000313" key="9">
    <source>
        <dbReference type="Proteomes" id="UP000672657"/>
    </source>
</evidence>
<keyword evidence="5 7" id="KW-1133">Transmembrane helix</keyword>
<feature type="transmembrane region" description="Helical" evidence="7">
    <location>
        <begin position="354"/>
        <end position="378"/>
    </location>
</feature>
<evidence type="ECO:0000256" key="5">
    <source>
        <dbReference type="ARBA" id="ARBA00022989"/>
    </source>
</evidence>
<feature type="transmembrane region" description="Helical" evidence="7">
    <location>
        <begin position="89"/>
        <end position="110"/>
    </location>
</feature>
<evidence type="ECO:0000256" key="7">
    <source>
        <dbReference type="SAM" id="Phobius"/>
    </source>
</evidence>